<evidence type="ECO:0000256" key="3">
    <source>
        <dbReference type="ARBA" id="ARBA00022692"/>
    </source>
</evidence>
<organism evidence="8 9">
    <name type="scientific">Paractinoplanes atraurantiacus</name>
    <dbReference type="NCBI Taxonomy" id="1036182"/>
    <lineage>
        <taxon>Bacteria</taxon>
        <taxon>Bacillati</taxon>
        <taxon>Actinomycetota</taxon>
        <taxon>Actinomycetes</taxon>
        <taxon>Micromonosporales</taxon>
        <taxon>Micromonosporaceae</taxon>
        <taxon>Paractinoplanes</taxon>
    </lineage>
</organism>
<reference evidence="8 9" key="1">
    <citation type="submission" date="2017-09" db="EMBL/GenBank/DDBJ databases">
        <authorList>
            <person name="Ehlers B."/>
            <person name="Leendertz F.H."/>
        </authorList>
    </citation>
    <scope>NUCLEOTIDE SEQUENCE [LARGE SCALE GENOMIC DNA]</scope>
    <source>
        <strain evidence="8 9">CGMCC 4.6857</strain>
    </source>
</reference>
<keyword evidence="5 6" id="KW-0472">Membrane</keyword>
<protein>
    <submittedName>
        <fullName evidence="8">Phospholipase_D-nuclease N-terminal</fullName>
    </submittedName>
</protein>
<keyword evidence="2" id="KW-1003">Cell membrane</keyword>
<dbReference type="Proteomes" id="UP000219612">
    <property type="component" value="Unassembled WGS sequence"/>
</dbReference>
<evidence type="ECO:0000256" key="5">
    <source>
        <dbReference type="ARBA" id="ARBA00023136"/>
    </source>
</evidence>
<dbReference type="EMBL" id="OBDY01000024">
    <property type="protein sequence ID" value="SNY62838.1"/>
    <property type="molecule type" value="Genomic_DNA"/>
</dbReference>
<evidence type="ECO:0000256" key="2">
    <source>
        <dbReference type="ARBA" id="ARBA00022475"/>
    </source>
</evidence>
<proteinExistence type="predicted"/>
<dbReference type="AlphaFoldDB" id="A0A285JRE8"/>
<comment type="subcellular location">
    <subcellularLocation>
        <location evidence="1">Cell membrane</location>
        <topology evidence="1">Multi-pass membrane protein</topology>
    </subcellularLocation>
</comment>
<dbReference type="OrthoDB" id="5125307at2"/>
<name>A0A285JRE8_9ACTN</name>
<feature type="transmembrane region" description="Helical" evidence="6">
    <location>
        <begin position="12"/>
        <end position="36"/>
    </location>
</feature>
<sequence length="86" mass="9641">MAQRSWNELPRWQQTTIAVLTPIEIALTTIAAIDLARRPTHRIRGPKAAWWPALAVQPFGPVAYLLWGRRRQATASIVGTVANQRS</sequence>
<evidence type="ECO:0000313" key="8">
    <source>
        <dbReference type="EMBL" id="SNY62838.1"/>
    </source>
</evidence>
<feature type="domain" description="Cardiolipin synthase N-terminal" evidence="7">
    <location>
        <begin position="26"/>
        <end position="69"/>
    </location>
</feature>
<keyword evidence="4 6" id="KW-1133">Transmembrane helix</keyword>
<keyword evidence="3 6" id="KW-0812">Transmembrane</keyword>
<dbReference type="GO" id="GO:0005886">
    <property type="term" value="C:plasma membrane"/>
    <property type="evidence" value="ECO:0007669"/>
    <property type="project" value="UniProtKB-SubCell"/>
</dbReference>
<evidence type="ECO:0000256" key="1">
    <source>
        <dbReference type="ARBA" id="ARBA00004651"/>
    </source>
</evidence>
<evidence type="ECO:0000256" key="6">
    <source>
        <dbReference type="SAM" id="Phobius"/>
    </source>
</evidence>
<gene>
    <name evidence="8" type="ORF">SAMN05421748_12445</name>
</gene>
<evidence type="ECO:0000259" key="7">
    <source>
        <dbReference type="Pfam" id="PF13396"/>
    </source>
</evidence>
<dbReference type="RefSeq" id="WP_097326739.1">
    <property type="nucleotide sequence ID" value="NZ_OBDY01000024.1"/>
</dbReference>
<dbReference type="Pfam" id="PF13396">
    <property type="entry name" value="PLDc_N"/>
    <property type="match status" value="1"/>
</dbReference>
<evidence type="ECO:0000313" key="9">
    <source>
        <dbReference type="Proteomes" id="UP000219612"/>
    </source>
</evidence>
<keyword evidence="9" id="KW-1185">Reference proteome</keyword>
<feature type="transmembrane region" description="Helical" evidence="6">
    <location>
        <begin position="48"/>
        <end position="67"/>
    </location>
</feature>
<evidence type="ECO:0000256" key="4">
    <source>
        <dbReference type="ARBA" id="ARBA00022989"/>
    </source>
</evidence>
<dbReference type="InterPro" id="IPR027379">
    <property type="entry name" value="CLS_N"/>
</dbReference>
<accession>A0A285JRE8</accession>